<dbReference type="SUPFAM" id="SSF55781">
    <property type="entry name" value="GAF domain-like"/>
    <property type="match status" value="1"/>
</dbReference>
<dbReference type="Pfam" id="PF07495">
    <property type="entry name" value="Y_Y_Y"/>
    <property type="match status" value="1"/>
</dbReference>
<dbReference type="PROSITE" id="PS50110">
    <property type="entry name" value="RESPONSE_REGULATORY"/>
    <property type="match status" value="1"/>
</dbReference>
<keyword evidence="9" id="KW-0418">Kinase</keyword>
<dbReference type="InterPro" id="IPR001789">
    <property type="entry name" value="Sig_transdc_resp-reg_receiver"/>
</dbReference>
<evidence type="ECO:0000256" key="11">
    <source>
        <dbReference type="ARBA" id="ARBA00023012"/>
    </source>
</evidence>
<dbReference type="PANTHER" id="PTHR43547:SF2">
    <property type="entry name" value="HYBRID SIGNAL TRANSDUCTION HISTIDINE KINASE C"/>
    <property type="match status" value="1"/>
</dbReference>
<dbReference type="InterPro" id="IPR003594">
    <property type="entry name" value="HATPase_dom"/>
</dbReference>
<evidence type="ECO:0000259" key="16">
    <source>
        <dbReference type="PROSITE" id="PS50110"/>
    </source>
</evidence>
<dbReference type="InterPro" id="IPR029016">
    <property type="entry name" value="GAF-like_dom_sf"/>
</dbReference>
<dbReference type="Gene3D" id="3.40.50.2300">
    <property type="match status" value="1"/>
</dbReference>
<dbReference type="InterPro" id="IPR015943">
    <property type="entry name" value="WD40/YVTN_repeat-like_dom_sf"/>
</dbReference>
<protein>
    <recommendedName>
        <fullName evidence="4">histidine kinase</fullName>
        <ecNumber evidence="4">2.7.13.3</ecNumber>
    </recommendedName>
</protein>
<dbReference type="PROSITE" id="PS50109">
    <property type="entry name" value="HIS_KIN"/>
    <property type="match status" value="2"/>
</dbReference>
<dbReference type="Pfam" id="PF02518">
    <property type="entry name" value="HATPase_c"/>
    <property type="match status" value="2"/>
</dbReference>
<keyword evidence="14" id="KW-0732">Signal</keyword>
<dbReference type="InterPro" id="IPR004358">
    <property type="entry name" value="Sig_transdc_His_kin-like_C"/>
</dbReference>
<evidence type="ECO:0000256" key="5">
    <source>
        <dbReference type="ARBA" id="ARBA00022475"/>
    </source>
</evidence>
<evidence type="ECO:0000259" key="15">
    <source>
        <dbReference type="PROSITE" id="PS50109"/>
    </source>
</evidence>
<comment type="catalytic activity">
    <reaction evidence="1">
        <text>ATP + protein L-histidine = ADP + protein N-phospho-L-histidine.</text>
        <dbReference type="EC" id="2.7.13.3"/>
    </reaction>
</comment>
<dbReference type="InterPro" id="IPR011123">
    <property type="entry name" value="Y_Y_Y"/>
</dbReference>
<comment type="subcellular location">
    <subcellularLocation>
        <location evidence="2">Cell membrane</location>
    </subcellularLocation>
    <subcellularLocation>
        <location evidence="3">Membrane raft</location>
        <topology evidence="3">Multi-pass membrane protein</topology>
    </subcellularLocation>
</comment>
<organism evidence="17 18">
    <name type="scientific">Acanthopleuribacter pedis</name>
    <dbReference type="NCBI Taxonomy" id="442870"/>
    <lineage>
        <taxon>Bacteria</taxon>
        <taxon>Pseudomonadati</taxon>
        <taxon>Acidobacteriota</taxon>
        <taxon>Holophagae</taxon>
        <taxon>Acanthopleuribacterales</taxon>
        <taxon>Acanthopleuribacteraceae</taxon>
        <taxon>Acanthopleuribacter</taxon>
    </lineage>
</organism>
<dbReference type="InterPro" id="IPR005467">
    <property type="entry name" value="His_kinase_dom"/>
</dbReference>
<gene>
    <name evidence="17" type="ORF">J3U88_04365</name>
</gene>
<dbReference type="CDD" id="cd00082">
    <property type="entry name" value="HisKA"/>
    <property type="match status" value="2"/>
</dbReference>
<feature type="modified residue" description="4-aspartylphosphate" evidence="13">
    <location>
        <position position="1201"/>
    </location>
</feature>
<accession>A0A8J7U2G3</accession>
<dbReference type="Gene3D" id="3.30.450.40">
    <property type="match status" value="1"/>
</dbReference>
<dbReference type="SUPFAM" id="SSF52172">
    <property type="entry name" value="CheY-like"/>
    <property type="match status" value="1"/>
</dbReference>
<keyword evidence="8" id="KW-0547">Nucleotide-binding</keyword>
<keyword evidence="5" id="KW-1003">Cell membrane</keyword>
<proteinExistence type="predicted"/>
<dbReference type="CDD" id="cd16922">
    <property type="entry name" value="HATPase_EvgS-ArcB-TorS-like"/>
    <property type="match status" value="1"/>
</dbReference>
<dbReference type="CDD" id="cd17574">
    <property type="entry name" value="REC_OmpR"/>
    <property type="match status" value="1"/>
</dbReference>
<keyword evidence="11" id="KW-0902">Two-component regulatory system</keyword>
<dbReference type="Gene3D" id="2.130.10.10">
    <property type="entry name" value="YVTN repeat-like/Quinoprotein amine dehydrogenase"/>
    <property type="match status" value="3"/>
</dbReference>
<feature type="domain" description="Histidine kinase" evidence="15">
    <location>
        <begin position="889"/>
        <end position="1107"/>
    </location>
</feature>
<evidence type="ECO:0000256" key="12">
    <source>
        <dbReference type="ARBA" id="ARBA00023136"/>
    </source>
</evidence>
<dbReference type="SMART" id="SM00387">
    <property type="entry name" value="HATPase_c"/>
    <property type="match status" value="2"/>
</dbReference>
<dbReference type="GO" id="GO:0005886">
    <property type="term" value="C:plasma membrane"/>
    <property type="evidence" value="ECO:0007669"/>
    <property type="project" value="UniProtKB-SubCell"/>
</dbReference>
<dbReference type="FunFam" id="3.30.565.10:FF:000023">
    <property type="entry name" value="PAS domain-containing sensor histidine kinase"/>
    <property type="match status" value="1"/>
</dbReference>
<dbReference type="EMBL" id="JAFREP010000003">
    <property type="protein sequence ID" value="MBO1317684.1"/>
    <property type="molecule type" value="Genomic_DNA"/>
</dbReference>
<sequence length="1749" mass="191796">MRVFSRSFFALGVLLPCLSLFAALPPTHLRFKNYPLDHGFAGTQVFDIFCDNNGLIWMASEDGLSLYDGTNITVFRGNPQNPNALFKSWVRKIAQDPGGDLWLATRGGGLHRMDYTTQQFRSFRHDPGRDDSLSHDDLYNLALSRDGRVWVCSYRGGLDRFDPITETFERINLAALFPGVKNPTPVYTVFEDSRGFLNIGTFDDGLLRWHPETGETHRIPRHGEEGEPVIPQVILSFFERPDGLLWIGTNGFGLFQLDPETMAVTHLSAGEHAIPAVKPYKLELDRYGNLWIADLARGLMFRDQSTGEMQVYAADPDNPFSLASQALMSLTLDVEGGVWVGSSGAGVSWADPHQKPFENALIGKDFIANSGVNASAVDDQGRLWIGNRAAGIFIADPETHHFLPYDKVTGLPPLVTKQIKTLVALPGNKMGVGFWRGGLQIIDLNTGTDTHFAPGASVATSVSPSIGHMVAEGTSGLWVGGYHGGLYYLDLAEGTAKQIRDSETAQKVAGLKMSRMRRAADGSLWMGTIGGGLYRYQPSTGDWDHWHKERTDGGHLRANDVLDIHIDSQGRVWIVGVGVSLSRIEPVSGNVTTWDFANGLTVDSFSNILQDGDGRLWLTGAGNVTLFDTRWETVRVFDREDGIAMSGVAEQGAVAAADGTFYAFSGNTFLRFRSQTIPLSGAQPKVFLHDIRVAAKSLARREGLPQPVVLQAPLGRVPLATERLTLSHEQRMIAFDFNAVHFNRPDKIRYRYRLEGFDDAWFETSAKNAQAAFSNLDAGSYRFEVQASNEDGQWSPHISGLDLTVLPPLWLTWWAKTGYVFIVLLLIAVYLWQQRGKLEGQRQIAQQEKELAHQARLNAEKDRALAEEAQKVAARLGQLDKLKDEFLANTSHELRTPLQGIIGMAESLADGSGSTSASRMNNSLGILINEGRRLAHLVNDLLDFSQLRHQKLALDMKAVDLRAAADLVVALTLPRLQGTPVTLTNRIPADCPLVAADENRLQQIIHNLVGNAVKFTDQGSITIEAEMGPQQVTVAVRDTGIGIASEKLAGIFNSFEQGDGSASRARGGTGLGLSITKALVGEHGGELRISSEPGVGSVFSFSLPVADEVDRARQIGAHAVPVLMEPVVGAALETTLAAPEVVELEDSLHVLVVDDEPINRHVLRNHLEGQGYRVTTVTHGQEALALLDTDAGTDVDLILLDIMMPGLTGYEVASRVRERYALQDLPIIFLTAKTGLADLVAAFQYGGNDFLPKPVAKEELLTRIRSQHHLLDLHRNLEDKVKRRTKQLAERTREVELQHRELQHVYRILRTLNGLARLDEIFEALLYHGLQLFEAADRAALMVRDGGVFRFAALVGHESAEAEALSQVQLSWEQLVQRYVQSGQEVGDGIYRLDDVQTAAPLMNLELTRASQSLVVLALKIEAKVEGFLVFSNVRQTLAFGEVAVQRLARFREHATAALTRARLLNEIEKQKEEIVRNQEIIVRQEKLASLGIMTAGIAHEINNPNNFIAGGSESLLDEFGDFHDFLLTLLGDEPDPDFVDAFQQRFARLDEQVSLIRVGSKRIGKIVGDLLRLTQLDDGAATGVNLLDCVSGARRGVASLFPETTFVLEIDAGLYLDGQAEAFEHVFGHLLSNAGEAIKKAGHGAGRVVVKAVDQPTRTVITVTDNGVGISPVAQRKLFDAFYTTGEVGAATGLGLFTSHQIIKGCGGDIRVTSQLGRGTTFSVTLPKRGEMEAARQVEEREVLRDPS</sequence>
<dbReference type="SMART" id="SM00448">
    <property type="entry name" value="REC"/>
    <property type="match status" value="1"/>
</dbReference>
<evidence type="ECO:0000313" key="17">
    <source>
        <dbReference type="EMBL" id="MBO1317684.1"/>
    </source>
</evidence>
<dbReference type="Pfam" id="PF00072">
    <property type="entry name" value="Response_reg"/>
    <property type="match status" value="1"/>
</dbReference>
<dbReference type="InterPro" id="IPR036890">
    <property type="entry name" value="HATPase_C_sf"/>
</dbReference>
<dbReference type="InterPro" id="IPR011006">
    <property type="entry name" value="CheY-like_superfamily"/>
</dbReference>
<evidence type="ECO:0000256" key="8">
    <source>
        <dbReference type="ARBA" id="ARBA00022741"/>
    </source>
</evidence>
<evidence type="ECO:0000256" key="4">
    <source>
        <dbReference type="ARBA" id="ARBA00012438"/>
    </source>
</evidence>
<dbReference type="InterPro" id="IPR036097">
    <property type="entry name" value="HisK_dim/P_sf"/>
</dbReference>
<evidence type="ECO:0000256" key="10">
    <source>
        <dbReference type="ARBA" id="ARBA00022840"/>
    </source>
</evidence>
<evidence type="ECO:0000256" key="3">
    <source>
        <dbReference type="ARBA" id="ARBA00004314"/>
    </source>
</evidence>
<dbReference type="InterPro" id="IPR013783">
    <property type="entry name" value="Ig-like_fold"/>
</dbReference>
<dbReference type="RefSeq" id="WP_207857071.1">
    <property type="nucleotide sequence ID" value="NZ_JAFREP010000003.1"/>
</dbReference>
<keyword evidence="6 13" id="KW-0597">Phosphoprotein</keyword>
<dbReference type="Gene3D" id="2.60.40.10">
    <property type="entry name" value="Immunoglobulins"/>
    <property type="match status" value="1"/>
</dbReference>
<keyword evidence="18" id="KW-1185">Reference proteome</keyword>
<evidence type="ECO:0000256" key="14">
    <source>
        <dbReference type="SAM" id="SignalP"/>
    </source>
</evidence>
<dbReference type="EC" id="2.7.13.3" evidence="4"/>
<dbReference type="Gene3D" id="3.30.565.10">
    <property type="entry name" value="Histidine kinase-like ATPase, C-terminal domain"/>
    <property type="match status" value="2"/>
</dbReference>
<name>A0A8J7U2G3_9BACT</name>
<evidence type="ECO:0000256" key="9">
    <source>
        <dbReference type="ARBA" id="ARBA00022777"/>
    </source>
</evidence>
<dbReference type="SUPFAM" id="SSF63829">
    <property type="entry name" value="Calcium-dependent phosphotriesterase"/>
    <property type="match status" value="2"/>
</dbReference>
<evidence type="ECO:0000256" key="2">
    <source>
        <dbReference type="ARBA" id="ARBA00004236"/>
    </source>
</evidence>
<dbReference type="SUPFAM" id="SSF47384">
    <property type="entry name" value="Homodimeric domain of signal transducing histidine kinase"/>
    <property type="match status" value="2"/>
</dbReference>
<feature type="domain" description="Histidine kinase" evidence="15">
    <location>
        <begin position="1497"/>
        <end position="1731"/>
    </location>
</feature>
<dbReference type="PANTHER" id="PTHR43547">
    <property type="entry name" value="TWO-COMPONENT HISTIDINE KINASE"/>
    <property type="match status" value="1"/>
</dbReference>
<dbReference type="SMART" id="SM00388">
    <property type="entry name" value="HisKA"/>
    <property type="match status" value="2"/>
</dbReference>
<dbReference type="GO" id="GO:0005524">
    <property type="term" value="F:ATP binding"/>
    <property type="evidence" value="ECO:0007669"/>
    <property type="project" value="UniProtKB-KW"/>
</dbReference>
<dbReference type="FunFam" id="1.10.287.130:FF:000001">
    <property type="entry name" value="Two-component sensor histidine kinase"/>
    <property type="match status" value="1"/>
</dbReference>
<dbReference type="PRINTS" id="PR00344">
    <property type="entry name" value="BCTRLSENSOR"/>
</dbReference>
<dbReference type="InterPro" id="IPR003661">
    <property type="entry name" value="HisK_dim/P_dom"/>
</dbReference>
<evidence type="ECO:0000256" key="7">
    <source>
        <dbReference type="ARBA" id="ARBA00022679"/>
    </source>
</evidence>
<comment type="caution">
    <text evidence="17">The sequence shown here is derived from an EMBL/GenBank/DDBJ whole genome shotgun (WGS) entry which is preliminary data.</text>
</comment>
<feature type="chain" id="PRO_5035289078" description="histidine kinase" evidence="14">
    <location>
        <begin position="23"/>
        <end position="1749"/>
    </location>
</feature>
<dbReference type="GO" id="GO:0000155">
    <property type="term" value="F:phosphorelay sensor kinase activity"/>
    <property type="evidence" value="ECO:0007669"/>
    <property type="project" value="InterPro"/>
</dbReference>
<keyword evidence="12" id="KW-0472">Membrane</keyword>
<keyword evidence="10" id="KW-0067">ATP-binding</keyword>
<evidence type="ECO:0000256" key="1">
    <source>
        <dbReference type="ARBA" id="ARBA00000085"/>
    </source>
</evidence>
<reference evidence="17" key="1">
    <citation type="submission" date="2021-03" db="EMBL/GenBank/DDBJ databases">
        <authorList>
            <person name="Wang G."/>
        </authorList>
    </citation>
    <scope>NUCLEOTIDE SEQUENCE</scope>
    <source>
        <strain evidence="17">KCTC 12899</strain>
    </source>
</reference>
<evidence type="ECO:0000256" key="13">
    <source>
        <dbReference type="PROSITE-ProRule" id="PRU00169"/>
    </source>
</evidence>
<evidence type="ECO:0000313" key="18">
    <source>
        <dbReference type="Proteomes" id="UP000664417"/>
    </source>
</evidence>
<feature type="signal peptide" evidence="14">
    <location>
        <begin position="1"/>
        <end position="22"/>
    </location>
</feature>
<dbReference type="Gene3D" id="1.10.287.130">
    <property type="match status" value="2"/>
</dbReference>
<feature type="domain" description="Response regulatory" evidence="16">
    <location>
        <begin position="1149"/>
        <end position="1268"/>
    </location>
</feature>
<evidence type="ECO:0000256" key="6">
    <source>
        <dbReference type="ARBA" id="ARBA00022553"/>
    </source>
</evidence>
<keyword evidence="7" id="KW-0808">Transferase</keyword>
<dbReference type="GO" id="GO:0045121">
    <property type="term" value="C:membrane raft"/>
    <property type="evidence" value="ECO:0007669"/>
    <property type="project" value="UniProtKB-SubCell"/>
</dbReference>
<dbReference type="SUPFAM" id="SSF55874">
    <property type="entry name" value="ATPase domain of HSP90 chaperone/DNA topoisomerase II/histidine kinase"/>
    <property type="match status" value="2"/>
</dbReference>
<dbReference type="Pfam" id="PF00512">
    <property type="entry name" value="HisKA"/>
    <property type="match status" value="1"/>
</dbReference>
<dbReference type="Proteomes" id="UP000664417">
    <property type="component" value="Unassembled WGS sequence"/>
</dbReference>